<evidence type="ECO:0000313" key="2">
    <source>
        <dbReference type="Proteomes" id="UP001472677"/>
    </source>
</evidence>
<name>A0ABR2EH70_9ROSI</name>
<dbReference type="Proteomes" id="UP001472677">
    <property type="component" value="Unassembled WGS sequence"/>
</dbReference>
<dbReference type="EMBL" id="JBBPBM010000013">
    <property type="protein sequence ID" value="KAK8561339.1"/>
    <property type="molecule type" value="Genomic_DNA"/>
</dbReference>
<evidence type="ECO:0000313" key="1">
    <source>
        <dbReference type="EMBL" id="KAK8561339.1"/>
    </source>
</evidence>
<reference evidence="1 2" key="1">
    <citation type="journal article" date="2024" name="G3 (Bethesda)">
        <title>Genome assembly of Hibiscus sabdariffa L. provides insights into metabolisms of medicinal natural products.</title>
        <authorList>
            <person name="Kim T."/>
        </authorList>
    </citation>
    <scope>NUCLEOTIDE SEQUENCE [LARGE SCALE GENOMIC DNA]</scope>
    <source>
        <strain evidence="1">TK-2024</strain>
        <tissue evidence="1">Old leaves</tissue>
    </source>
</reference>
<protein>
    <submittedName>
        <fullName evidence="1">Uncharacterized protein</fullName>
    </submittedName>
</protein>
<gene>
    <name evidence="1" type="ORF">V6N12_048413</name>
</gene>
<proteinExistence type="predicted"/>
<comment type="caution">
    <text evidence="1">The sequence shown here is derived from an EMBL/GenBank/DDBJ whole genome shotgun (WGS) entry which is preliminary data.</text>
</comment>
<organism evidence="1 2">
    <name type="scientific">Hibiscus sabdariffa</name>
    <name type="common">roselle</name>
    <dbReference type="NCBI Taxonomy" id="183260"/>
    <lineage>
        <taxon>Eukaryota</taxon>
        <taxon>Viridiplantae</taxon>
        <taxon>Streptophyta</taxon>
        <taxon>Embryophyta</taxon>
        <taxon>Tracheophyta</taxon>
        <taxon>Spermatophyta</taxon>
        <taxon>Magnoliopsida</taxon>
        <taxon>eudicotyledons</taxon>
        <taxon>Gunneridae</taxon>
        <taxon>Pentapetalae</taxon>
        <taxon>rosids</taxon>
        <taxon>malvids</taxon>
        <taxon>Malvales</taxon>
        <taxon>Malvaceae</taxon>
        <taxon>Malvoideae</taxon>
        <taxon>Hibiscus</taxon>
    </lineage>
</organism>
<keyword evidence="2" id="KW-1185">Reference proteome</keyword>
<sequence length="132" mass="14281">MAAPISTTVNITNASGDTATLVSSTYENAPNTIKSGESVAFEQDTSLDHVGSVMYAIGKMATWVVLWTVDNQVTTWILPPDTPVIWKYVWNTLQFDPYENSYPTGSGGTYNSNVDISSTGDAQTLNAKISYT</sequence>
<accession>A0ABR2EH70</accession>